<dbReference type="eggNOG" id="COG0363">
    <property type="taxonomic scope" value="Bacteria"/>
</dbReference>
<accession>A0A098PYM2</accession>
<comment type="caution">
    <text evidence="8">The sequence shown here is derived from an EMBL/GenBank/DDBJ whole genome shotgun (WGS) entry which is preliminary data.</text>
</comment>
<dbReference type="InterPro" id="IPR006148">
    <property type="entry name" value="Glc/Gal-6P_isomerase"/>
</dbReference>
<evidence type="ECO:0000256" key="1">
    <source>
        <dbReference type="ARBA" id="ARBA00000832"/>
    </source>
</evidence>
<comment type="function">
    <text evidence="2 7">Hydrolysis of 6-phosphogluconolactone to 6-phosphogluconate.</text>
</comment>
<protein>
    <recommendedName>
        <fullName evidence="6 7">6-phosphogluconolactonase</fullName>
        <shortName evidence="7">6PGL</shortName>
        <ecNumber evidence="5 7">3.1.1.31</ecNumber>
    </recommendedName>
</protein>
<sequence length="239" mass="25807">MNLQDNPRITLVRYDDPAEWTEAVASDMADLLEQEISRRGQARMLLSGGTTPAPVYESLAHRPLDWSRVEVGLVDERWLSPQDQDSNAWLVNHSFLTHAPAATFIPLVRPGKQLPECVHTANLQATHAAPACLAVLGMGGDGHTASLFPGATDLPKALASPQPYASLDATGCPGSNQWPLRITLTPAGLASIPTRLLLLRGKQKLDVLQAALAGGDVNEYPIRVALQQPGPRLRVHWCA</sequence>
<dbReference type="Gene3D" id="3.40.50.1360">
    <property type="match status" value="1"/>
</dbReference>
<evidence type="ECO:0000256" key="6">
    <source>
        <dbReference type="ARBA" id="ARBA00020337"/>
    </source>
</evidence>
<gene>
    <name evidence="7" type="primary">pgl</name>
    <name evidence="8" type="ORF">GW15_0209965</name>
</gene>
<reference evidence="8 9" key="1">
    <citation type="submission" date="2014-09" db="EMBL/GenBank/DDBJ databases">
        <title>A draft genome sequence for Xanthomonas axonopodis pv. vasculorum NCPPB 900.</title>
        <authorList>
            <person name="Harrison J."/>
            <person name="Studholme D.J."/>
        </authorList>
    </citation>
    <scope>NUCLEOTIDE SEQUENCE [LARGE SCALE GENOMIC DNA]</scope>
    <source>
        <strain evidence="8 9">NCPPB 900</strain>
    </source>
</reference>
<dbReference type="InterPro" id="IPR037171">
    <property type="entry name" value="NagB/RpiA_transferase-like"/>
</dbReference>
<evidence type="ECO:0000256" key="7">
    <source>
        <dbReference type="RuleBase" id="RU365095"/>
    </source>
</evidence>
<evidence type="ECO:0000256" key="2">
    <source>
        <dbReference type="ARBA" id="ARBA00002681"/>
    </source>
</evidence>
<dbReference type="InterPro" id="IPR039104">
    <property type="entry name" value="6PGL"/>
</dbReference>
<dbReference type="STRING" id="325777.GW15_0209965"/>
<dbReference type="GO" id="GO:0005975">
    <property type="term" value="P:carbohydrate metabolic process"/>
    <property type="evidence" value="ECO:0007669"/>
    <property type="project" value="UniProtKB-UniRule"/>
</dbReference>
<dbReference type="Pfam" id="PF01182">
    <property type="entry name" value="Glucosamine_iso"/>
    <property type="match status" value="1"/>
</dbReference>
<comment type="pathway">
    <text evidence="3 7">Carbohydrate degradation; pentose phosphate pathway; D-ribulose 5-phosphate from D-glucose 6-phosphate (oxidative stage): step 2/3.</text>
</comment>
<evidence type="ECO:0000313" key="8">
    <source>
        <dbReference type="EMBL" id="KGE52254.1"/>
    </source>
</evidence>
<dbReference type="SUPFAM" id="SSF100950">
    <property type="entry name" value="NagB/RpiA/CoA transferase-like"/>
    <property type="match status" value="1"/>
</dbReference>
<dbReference type="PANTHER" id="PTHR11054:SF0">
    <property type="entry name" value="6-PHOSPHOGLUCONOLACTONASE"/>
    <property type="match status" value="1"/>
</dbReference>
<evidence type="ECO:0000256" key="3">
    <source>
        <dbReference type="ARBA" id="ARBA00004961"/>
    </source>
</evidence>
<dbReference type="GO" id="GO:0017057">
    <property type="term" value="F:6-phosphogluconolactonase activity"/>
    <property type="evidence" value="ECO:0007669"/>
    <property type="project" value="UniProtKB-UniRule"/>
</dbReference>
<dbReference type="RefSeq" id="WP_042822576.1">
    <property type="nucleotide sequence ID" value="NZ_CP053649.1"/>
</dbReference>
<proteinExistence type="inferred from homology"/>
<dbReference type="CDD" id="cd01400">
    <property type="entry name" value="6PGL"/>
    <property type="match status" value="1"/>
</dbReference>
<dbReference type="PANTHER" id="PTHR11054">
    <property type="entry name" value="6-PHOSPHOGLUCONOLACTONASE"/>
    <property type="match status" value="1"/>
</dbReference>
<evidence type="ECO:0000256" key="5">
    <source>
        <dbReference type="ARBA" id="ARBA00013198"/>
    </source>
</evidence>
<evidence type="ECO:0000256" key="4">
    <source>
        <dbReference type="ARBA" id="ARBA00010662"/>
    </source>
</evidence>
<dbReference type="GeneID" id="58003160"/>
<comment type="catalytic activity">
    <reaction evidence="1 7">
        <text>6-phospho-D-glucono-1,5-lactone + H2O = 6-phospho-D-gluconate + H(+)</text>
        <dbReference type="Rhea" id="RHEA:12556"/>
        <dbReference type="ChEBI" id="CHEBI:15377"/>
        <dbReference type="ChEBI" id="CHEBI:15378"/>
        <dbReference type="ChEBI" id="CHEBI:57955"/>
        <dbReference type="ChEBI" id="CHEBI:58759"/>
        <dbReference type="EC" id="3.1.1.31"/>
    </reaction>
</comment>
<dbReference type="GO" id="GO:0006098">
    <property type="term" value="P:pentose-phosphate shunt"/>
    <property type="evidence" value="ECO:0007669"/>
    <property type="project" value="UniProtKB-UniPathway"/>
</dbReference>
<dbReference type="AlphaFoldDB" id="A0A098PYM2"/>
<dbReference type="NCBIfam" id="TIGR01198">
    <property type="entry name" value="pgl"/>
    <property type="match status" value="1"/>
</dbReference>
<comment type="similarity">
    <text evidence="4 7">Belongs to the glucosamine/galactosamine-6-phosphate isomerase family. 6-phosphogluconolactonase subfamily.</text>
</comment>
<organism evidence="8 9">
    <name type="scientific">Xanthomonas axonopodis pv. vasculorum</name>
    <dbReference type="NCBI Taxonomy" id="325777"/>
    <lineage>
        <taxon>Bacteria</taxon>
        <taxon>Pseudomonadati</taxon>
        <taxon>Pseudomonadota</taxon>
        <taxon>Gammaproteobacteria</taxon>
        <taxon>Lysobacterales</taxon>
        <taxon>Lysobacteraceae</taxon>
        <taxon>Xanthomonas</taxon>
    </lineage>
</organism>
<dbReference type="Proteomes" id="UP000028012">
    <property type="component" value="Unassembled WGS sequence"/>
</dbReference>
<dbReference type="EC" id="3.1.1.31" evidence="5 7"/>
<dbReference type="EMBL" id="JPHD02000069">
    <property type="protein sequence ID" value="KGE52254.1"/>
    <property type="molecule type" value="Genomic_DNA"/>
</dbReference>
<dbReference type="InterPro" id="IPR005900">
    <property type="entry name" value="6-phosphogluconolactonase_DevB"/>
</dbReference>
<name>A0A098PYM2_9XANT</name>
<keyword evidence="7" id="KW-0378">Hydrolase</keyword>
<dbReference type="UniPathway" id="UPA00115">
    <property type="reaction ID" value="UER00409"/>
</dbReference>
<evidence type="ECO:0000313" key="9">
    <source>
        <dbReference type="Proteomes" id="UP000028012"/>
    </source>
</evidence>
<dbReference type="HOGENOM" id="CLU_053947_2_1_6"/>